<dbReference type="EMBL" id="JAUSUT010000001">
    <property type="protein sequence ID" value="MDQ0382447.1"/>
    <property type="molecule type" value="Genomic_DNA"/>
</dbReference>
<proteinExistence type="predicted"/>
<accession>A0ABU0F5Z2</accession>
<gene>
    <name evidence="1" type="ORF">FB470_006441</name>
</gene>
<sequence>MAIVPVSQRVRDDAHLSNAALDIHADDLADGYRFIAAELARRGFTASKARVWRICSMRQIFDVGGLEPFLDRVGPRPRRSGAALAVDLCLQARHDFLRPAVCGLVGPTEVALTGWLMT</sequence>
<reference evidence="1 2" key="1">
    <citation type="submission" date="2023-07" db="EMBL/GenBank/DDBJ databases">
        <title>Sequencing the genomes of 1000 actinobacteria strains.</title>
        <authorList>
            <person name="Klenk H.-P."/>
        </authorList>
    </citation>
    <scope>NUCLEOTIDE SEQUENCE [LARGE SCALE GENOMIC DNA]</scope>
    <source>
        <strain evidence="1 2">DSM 45805</strain>
    </source>
</reference>
<keyword evidence="2" id="KW-1185">Reference proteome</keyword>
<dbReference type="Proteomes" id="UP001229651">
    <property type="component" value="Unassembled WGS sequence"/>
</dbReference>
<evidence type="ECO:0000313" key="2">
    <source>
        <dbReference type="Proteomes" id="UP001229651"/>
    </source>
</evidence>
<organism evidence="1 2">
    <name type="scientific">Amycolatopsis thermophila</name>
    <dbReference type="NCBI Taxonomy" id="206084"/>
    <lineage>
        <taxon>Bacteria</taxon>
        <taxon>Bacillati</taxon>
        <taxon>Actinomycetota</taxon>
        <taxon>Actinomycetes</taxon>
        <taxon>Pseudonocardiales</taxon>
        <taxon>Pseudonocardiaceae</taxon>
        <taxon>Amycolatopsis</taxon>
    </lineage>
</organism>
<comment type="caution">
    <text evidence="1">The sequence shown here is derived from an EMBL/GenBank/DDBJ whole genome shotgun (WGS) entry which is preliminary data.</text>
</comment>
<evidence type="ECO:0000313" key="1">
    <source>
        <dbReference type="EMBL" id="MDQ0382447.1"/>
    </source>
</evidence>
<dbReference type="RefSeq" id="WP_306997643.1">
    <property type="nucleotide sequence ID" value="NZ_JAUSUT010000001.1"/>
</dbReference>
<name>A0ABU0F5Z2_9PSEU</name>
<protein>
    <submittedName>
        <fullName evidence="1">Uncharacterized protein</fullName>
    </submittedName>
</protein>